<evidence type="ECO:0000256" key="4">
    <source>
        <dbReference type="ARBA" id="ARBA00022679"/>
    </source>
</evidence>
<evidence type="ECO:0000256" key="7">
    <source>
        <dbReference type="ARBA" id="ARBA00023098"/>
    </source>
</evidence>
<sequence length="181" mass="21150">MVTPLFIILLFYDHPYAKSWALFIFVAAMLTDIFDGYYARKYNLVTDYGRFLDPLADKIMVLSALISFAVMNVIPYWMVSLIIFRDVFITGLRMAMSSKNKTMVTSKIAKRKTLSQVLIIIFILFNIGFNSLSISWIGEMILFSRQYELIYYLTLLVTAFTLFTGFTYLYTNRSVIRQFIF</sequence>
<keyword evidence="5 11" id="KW-0812">Transmembrane</keyword>
<dbReference type="InterPro" id="IPR048254">
    <property type="entry name" value="CDP_ALCOHOL_P_TRANSF_CS"/>
</dbReference>
<reference evidence="12" key="1">
    <citation type="submission" date="2018-05" db="EMBL/GenBank/DDBJ databases">
        <authorList>
            <person name="Lanie J.A."/>
            <person name="Ng W.-L."/>
            <person name="Kazmierczak K.M."/>
            <person name="Andrzejewski T.M."/>
            <person name="Davidsen T.M."/>
            <person name="Wayne K.J."/>
            <person name="Tettelin H."/>
            <person name="Glass J.I."/>
            <person name="Rusch D."/>
            <person name="Podicherti R."/>
            <person name="Tsui H.-C.T."/>
            <person name="Winkler M.E."/>
        </authorList>
    </citation>
    <scope>NUCLEOTIDE SEQUENCE</scope>
</reference>
<evidence type="ECO:0000256" key="10">
    <source>
        <dbReference type="ARBA" id="ARBA00023264"/>
    </source>
</evidence>
<organism evidence="12">
    <name type="scientific">marine metagenome</name>
    <dbReference type="NCBI Taxonomy" id="408172"/>
    <lineage>
        <taxon>unclassified sequences</taxon>
        <taxon>metagenomes</taxon>
        <taxon>ecological metagenomes</taxon>
    </lineage>
</organism>
<evidence type="ECO:0000256" key="3">
    <source>
        <dbReference type="ARBA" id="ARBA00022516"/>
    </source>
</evidence>
<dbReference type="PANTHER" id="PTHR14269">
    <property type="entry name" value="CDP-DIACYLGLYCEROL--GLYCEROL-3-PHOSPHATE 3-PHOSPHATIDYLTRANSFERASE-RELATED"/>
    <property type="match status" value="1"/>
</dbReference>
<dbReference type="AlphaFoldDB" id="A0A381SNP8"/>
<dbReference type="Gene3D" id="1.20.120.1760">
    <property type="match status" value="1"/>
</dbReference>
<evidence type="ECO:0000256" key="6">
    <source>
        <dbReference type="ARBA" id="ARBA00022989"/>
    </source>
</evidence>
<keyword evidence="6 11" id="KW-1133">Transmembrane helix</keyword>
<dbReference type="GO" id="GO:0008444">
    <property type="term" value="F:CDP-diacylglycerol-glycerol-3-phosphate 3-phosphatidyltransferase activity"/>
    <property type="evidence" value="ECO:0007669"/>
    <property type="project" value="InterPro"/>
</dbReference>
<evidence type="ECO:0000256" key="8">
    <source>
        <dbReference type="ARBA" id="ARBA00023136"/>
    </source>
</evidence>
<dbReference type="PANTHER" id="PTHR14269:SF62">
    <property type="entry name" value="CDP-DIACYLGLYCEROL--GLYCEROL-3-PHOSPHATE 3-PHOSPHATIDYLTRANSFERASE 1, CHLOROPLASTIC"/>
    <property type="match status" value="1"/>
</dbReference>
<evidence type="ECO:0000256" key="11">
    <source>
        <dbReference type="SAM" id="Phobius"/>
    </source>
</evidence>
<dbReference type="NCBIfam" id="TIGR00560">
    <property type="entry name" value="pgsA"/>
    <property type="match status" value="1"/>
</dbReference>
<proteinExistence type="inferred from homology"/>
<keyword evidence="7" id="KW-0443">Lipid metabolism</keyword>
<evidence type="ECO:0008006" key="13">
    <source>
        <dbReference type="Google" id="ProtNLM"/>
    </source>
</evidence>
<dbReference type="InterPro" id="IPR050324">
    <property type="entry name" value="CDP-alcohol_PTase-I"/>
</dbReference>
<keyword evidence="3" id="KW-0444">Lipid biosynthesis</keyword>
<dbReference type="InterPro" id="IPR000462">
    <property type="entry name" value="CDP-OH_P_trans"/>
</dbReference>
<dbReference type="InterPro" id="IPR004570">
    <property type="entry name" value="Phosphatidylglycerol_P_synth"/>
</dbReference>
<dbReference type="PROSITE" id="PS00379">
    <property type="entry name" value="CDP_ALCOHOL_P_TRANSF"/>
    <property type="match status" value="1"/>
</dbReference>
<evidence type="ECO:0000256" key="2">
    <source>
        <dbReference type="ARBA" id="ARBA00010441"/>
    </source>
</evidence>
<feature type="transmembrane region" description="Helical" evidence="11">
    <location>
        <begin position="20"/>
        <end position="39"/>
    </location>
</feature>
<keyword evidence="9" id="KW-0594">Phospholipid biosynthesis</keyword>
<evidence type="ECO:0000256" key="5">
    <source>
        <dbReference type="ARBA" id="ARBA00022692"/>
    </source>
</evidence>
<feature type="transmembrane region" description="Helical" evidence="11">
    <location>
        <begin position="117"/>
        <end position="137"/>
    </location>
</feature>
<keyword evidence="10" id="KW-1208">Phospholipid metabolism</keyword>
<dbReference type="GO" id="GO:0016020">
    <property type="term" value="C:membrane"/>
    <property type="evidence" value="ECO:0007669"/>
    <property type="project" value="UniProtKB-SubCell"/>
</dbReference>
<keyword evidence="4" id="KW-0808">Transferase</keyword>
<keyword evidence="8 11" id="KW-0472">Membrane</keyword>
<dbReference type="InterPro" id="IPR043130">
    <property type="entry name" value="CDP-OH_PTrfase_TM_dom"/>
</dbReference>
<evidence type="ECO:0000256" key="1">
    <source>
        <dbReference type="ARBA" id="ARBA00004141"/>
    </source>
</evidence>
<name>A0A381SNP8_9ZZZZ</name>
<evidence type="ECO:0000313" key="12">
    <source>
        <dbReference type="EMBL" id="SVA05642.1"/>
    </source>
</evidence>
<feature type="transmembrane region" description="Helical" evidence="11">
    <location>
        <begin position="51"/>
        <end position="70"/>
    </location>
</feature>
<protein>
    <recommendedName>
        <fullName evidence="13">CDP-diacylglycerol--glycerol-3-phosphate 3-phosphatidyltransferase</fullName>
    </recommendedName>
</protein>
<accession>A0A381SNP8</accession>
<feature type="transmembrane region" description="Helical" evidence="11">
    <location>
        <begin position="149"/>
        <end position="171"/>
    </location>
</feature>
<gene>
    <name evidence="12" type="ORF">METZ01_LOCUS58496</name>
</gene>
<dbReference type="EMBL" id="UINC01003361">
    <property type="protein sequence ID" value="SVA05642.1"/>
    <property type="molecule type" value="Genomic_DNA"/>
</dbReference>
<dbReference type="GO" id="GO:0046474">
    <property type="term" value="P:glycerophospholipid biosynthetic process"/>
    <property type="evidence" value="ECO:0007669"/>
    <property type="project" value="TreeGrafter"/>
</dbReference>
<comment type="subcellular location">
    <subcellularLocation>
        <location evidence="1">Membrane</location>
        <topology evidence="1">Multi-pass membrane protein</topology>
    </subcellularLocation>
</comment>
<evidence type="ECO:0000256" key="9">
    <source>
        <dbReference type="ARBA" id="ARBA00023209"/>
    </source>
</evidence>
<dbReference type="Pfam" id="PF01066">
    <property type="entry name" value="CDP-OH_P_transf"/>
    <property type="match status" value="1"/>
</dbReference>
<dbReference type="PIRSF" id="PIRSF000847">
    <property type="entry name" value="Phos_ph_gly_syn"/>
    <property type="match status" value="1"/>
</dbReference>
<comment type="similarity">
    <text evidence="2">Belongs to the CDP-alcohol phosphatidyltransferase class-I family.</text>
</comment>